<protein>
    <submittedName>
        <fullName evidence="3">Uncharacterized protein</fullName>
    </submittedName>
</protein>
<evidence type="ECO:0000313" key="3">
    <source>
        <dbReference type="EMBL" id="KJE93037.1"/>
    </source>
</evidence>
<gene>
    <name evidence="3" type="ORF">CAOG_003898</name>
</gene>
<dbReference type="EMBL" id="KE346364">
    <property type="protein sequence ID" value="KJE93037.1"/>
    <property type="molecule type" value="Genomic_DNA"/>
</dbReference>
<name>A0A0D2VQQ4_CAPO3</name>
<evidence type="ECO:0000313" key="4">
    <source>
        <dbReference type="Proteomes" id="UP000008743"/>
    </source>
</evidence>
<dbReference type="AlphaFoldDB" id="A0A0D2VQQ4"/>
<keyword evidence="4" id="KW-1185">Reference proteome</keyword>
<evidence type="ECO:0000256" key="1">
    <source>
        <dbReference type="SAM" id="MobiDB-lite"/>
    </source>
</evidence>
<keyword evidence="2" id="KW-0812">Transmembrane</keyword>
<keyword evidence="2" id="KW-0472">Membrane</keyword>
<keyword evidence="2" id="KW-1133">Transmembrane helix</keyword>
<dbReference type="RefSeq" id="XP_004363626.1">
    <property type="nucleotide sequence ID" value="XM_004363569.2"/>
</dbReference>
<feature type="region of interest" description="Disordered" evidence="1">
    <location>
        <begin position="85"/>
        <end position="112"/>
    </location>
</feature>
<evidence type="ECO:0000256" key="2">
    <source>
        <dbReference type="SAM" id="Phobius"/>
    </source>
</evidence>
<proteinExistence type="predicted"/>
<reference evidence="4" key="1">
    <citation type="submission" date="2011-02" db="EMBL/GenBank/DDBJ databases">
        <title>The Genome Sequence of Capsaspora owczarzaki ATCC 30864.</title>
        <authorList>
            <person name="Russ C."/>
            <person name="Cuomo C."/>
            <person name="Burger G."/>
            <person name="Gray M.W."/>
            <person name="Holland P.W.H."/>
            <person name="King N."/>
            <person name="Lang F.B.F."/>
            <person name="Roger A.J."/>
            <person name="Ruiz-Trillo I."/>
            <person name="Young S.K."/>
            <person name="Zeng Q."/>
            <person name="Gargeya S."/>
            <person name="Alvarado L."/>
            <person name="Berlin A."/>
            <person name="Chapman S.B."/>
            <person name="Chen Z."/>
            <person name="Freedman E."/>
            <person name="Gellesch M."/>
            <person name="Goldberg J."/>
            <person name="Griggs A."/>
            <person name="Gujja S."/>
            <person name="Heilman E."/>
            <person name="Heiman D."/>
            <person name="Howarth C."/>
            <person name="Mehta T."/>
            <person name="Neiman D."/>
            <person name="Pearson M."/>
            <person name="Roberts A."/>
            <person name="Saif S."/>
            <person name="Shea T."/>
            <person name="Shenoy N."/>
            <person name="Sisk P."/>
            <person name="Stolte C."/>
            <person name="Sykes S."/>
            <person name="White J."/>
            <person name="Yandava C."/>
            <person name="Haas B."/>
            <person name="Nusbaum C."/>
            <person name="Birren B."/>
        </authorList>
    </citation>
    <scope>NUCLEOTIDE SEQUENCE</scope>
    <source>
        <strain evidence="4">ATCC 30864</strain>
    </source>
</reference>
<organism evidence="3 4">
    <name type="scientific">Capsaspora owczarzaki (strain ATCC 30864)</name>
    <dbReference type="NCBI Taxonomy" id="595528"/>
    <lineage>
        <taxon>Eukaryota</taxon>
        <taxon>Filasterea</taxon>
        <taxon>Capsaspora</taxon>
    </lineage>
</organism>
<accession>A0A0D2VQQ4</accession>
<feature type="compositionally biased region" description="Basic and acidic residues" evidence="1">
    <location>
        <begin position="1"/>
        <end position="13"/>
    </location>
</feature>
<dbReference type="InParanoid" id="A0A0D2VQQ4"/>
<feature type="transmembrane region" description="Helical" evidence="2">
    <location>
        <begin position="64"/>
        <end position="81"/>
    </location>
</feature>
<sequence>MSTQELRQRRSNDTSDGDSASVDVARLAFSADELVRRAAWDAAADRREDTVKRAWRQFATDPRVIAFILFAIVVYLVMSALRDPSLSSSSSYASGAARSGSGPEVQHFARQP</sequence>
<dbReference type="Proteomes" id="UP000008743">
    <property type="component" value="Unassembled WGS sequence"/>
</dbReference>
<feature type="region of interest" description="Disordered" evidence="1">
    <location>
        <begin position="1"/>
        <end position="20"/>
    </location>
</feature>
<feature type="compositionally biased region" description="Low complexity" evidence="1">
    <location>
        <begin position="85"/>
        <end position="102"/>
    </location>
</feature>